<keyword evidence="2" id="KW-0812">Transmembrane</keyword>
<organism evidence="3">
    <name type="scientific">viral metagenome</name>
    <dbReference type="NCBI Taxonomy" id="1070528"/>
    <lineage>
        <taxon>unclassified sequences</taxon>
        <taxon>metagenomes</taxon>
        <taxon>organismal metagenomes</taxon>
    </lineage>
</organism>
<evidence type="ECO:0000313" key="3">
    <source>
        <dbReference type="EMBL" id="GBH22093.1"/>
    </source>
</evidence>
<feature type="transmembrane region" description="Helical" evidence="2">
    <location>
        <begin position="80"/>
        <end position="98"/>
    </location>
</feature>
<dbReference type="AlphaFoldDB" id="A0A2V0R9W4"/>
<reference evidence="3" key="1">
    <citation type="submission" date="2017-04" db="EMBL/GenBank/DDBJ databases">
        <title>Unveiling RNA virosphere associated with marine microorganisms.</title>
        <authorList>
            <person name="Urayama S."/>
            <person name="Takaki Y."/>
            <person name="Nishi S."/>
            <person name="Yoshida Y."/>
            <person name="Deguchi S."/>
            <person name="Takai K."/>
            <person name="Nunoura T."/>
        </authorList>
    </citation>
    <scope>NUCLEOTIDE SEQUENCE</scope>
</reference>
<feature type="compositionally biased region" description="Basic and acidic residues" evidence="1">
    <location>
        <begin position="216"/>
        <end position="230"/>
    </location>
</feature>
<sequence>MSGQRRRPTITANQFETQWTAAEIVLTRVKHSCMRYHLQYRKRYLLARARLMYYDVPIIVLSSVNSVFIAGGKNFLPSDAVEITTCMLALGVGIIQALKTFLKVDENRENCLVTYKDLFRLFCELSIMLDQPRETRGVDPQKFMADKNSEYKEIMNKAIVLEDNKVSKNPIYFDRHPLEDASPMDSPRRMLSLMNEQTLGFPRDATSEEDISESVRILEKPNLSRDRIDEPSSDDEKEMMKRLGLQGTISVEGASAPLPGDKDA</sequence>
<feature type="region of interest" description="Disordered" evidence="1">
    <location>
        <begin position="198"/>
        <end position="264"/>
    </location>
</feature>
<evidence type="ECO:0000256" key="1">
    <source>
        <dbReference type="SAM" id="MobiDB-lite"/>
    </source>
</evidence>
<accession>A0A2V0R9W4</accession>
<proteinExistence type="predicted"/>
<keyword evidence="2" id="KW-1133">Transmembrane helix</keyword>
<keyword evidence="2" id="KW-0472">Membrane</keyword>
<name>A0A2V0R9W4_9ZZZZ</name>
<protein>
    <submittedName>
        <fullName evidence="3">VP11</fullName>
    </submittedName>
</protein>
<evidence type="ECO:0000256" key="2">
    <source>
        <dbReference type="SAM" id="Phobius"/>
    </source>
</evidence>
<comment type="caution">
    <text evidence="3">The sequence shown here is derived from an EMBL/GenBank/DDBJ whole genome shotgun (WGS) entry which is preliminary data.</text>
</comment>
<dbReference type="EMBL" id="BDQA01000619">
    <property type="protein sequence ID" value="GBH22093.1"/>
    <property type="molecule type" value="Genomic_RNA"/>
</dbReference>
<feature type="transmembrane region" description="Helical" evidence="2">
    <location>
        <begin position="51"/>
        <end position="68"/>
    </location>
</feature>